<dbReference type="InterPro" id="IPR013538">
    <property type="entry name" value="ASHA1/2-like_C"/>
</dbReference>
<comment type="caution">
    <text evidence="4">The sequence shown here is derived from an EMBL/GenBank/DDBJ whole genome shotgun (WGS) entry which is preliminary data.</text>
</comment>
<evidence type="ECO:0000256" key="1">
    <source>
        <dbReference type="ARBA" id="ARBA00006817"/>
    </source>
</evidence>
<keyword evidence="5" id="KW-1185">Reference proteome</keyword>
<feature type="domain" description="Activator of Hsp90 ATPase homologue 1/2-like C-terminal" evidence="3">
    <location>
        <begin position="18"/>
        <end position="63"/>
    </location>
</feature>
<evidence type="ECO:0000313" key="5">
    <source>
        <dbReference type="Proteomes" id="UP001596047"/>
    </source>
</evidence>
<gene>
    <name evidence="4" type="ORF">ACFPYJ_18975</name>
</gene>
<dbReference type="SUPFAM" id="SSF55961">
    <property type="entry name" value="Bet v1-like"/>
    <property type="match status" value="1"/>
</dbReference>
<dbReference type="Gene3D" id="3.30.530.20">
    <property type="match status" value="1"/>
</dbReference>
<dbReference type="RefSeq" id="WP_379189748.1">
    <property type="nucleotide sequence ID" value="NZ_JBHSOW010000068.1"/>
</dbReference>
<feature type="region of interest" description="Disordered" evidence="2">
    <location>
        <begin position="68"/>
        <end position="87"/>
    </location>
</feature>
<dbReference type="Pfam" id="PF08327">
    <property type="entry name" value="AHSA1"/>
    <property type="match status" value="1"/>
</dbReference>
<evidence type="ECO:0000256" key="2">
    <source>
        <dbReference type="SAM" id="MobiDB-lite"/>
    </source>
</evidence>
<dbReference type="Proteomes" id="UP001596047">
    <property type="component" value="Unassembled WGS sequence"/>
</dbReference>
<sequence length="87" mass="9486">MTNASGKNRTDSASGVIKASPQTIYKAFVDPGALVSWLPPKGMKGHIYEFDTRVGGAYRMSLTRPRSMLMSSKGDSWSSPQTSELCR</sequence>
<evidence type="ECO:0000313" key="4">
    <source>
        <dbReference type="EMBL" id="MFC5651152.1"/>
    </source>
</evidence>
<organism evidence="4 5">
    <name type="scientific">Paenibacillus solisilvae</name>
    <dbReference type="NCBI Taxonomy" id="2486751"/>
    <lineage>
        <taxon>Bacteria</taxon>
        <taxon>Bacillati</taxon>
        <taxon>Bacillota</taxon>
        <taxon>Bacilli</taxon>
        <taxon>Bacillales</taxon>
        <taxon>Paenibacillaceae</taxon>
        <taxon>Paenibacillus</taxon>
    </lineage>
</organism>
<evidence type="ECO:0000259" key="3">
    <source>
        <dbReference type="Pfam" id="PF08327"/>
    </source>
</evidence>
<name>A0ABW0W1N6_9BACL</name>
<accession>A0ABW0W1N6</accession>
<dbReference type="EMBL" id="JBHSOW010000068">
    <property type="protein sequence ID" value="MFC5651152.1"/>
    <property type="molecule type" value="Genomic_DNA"/>
</dbReference>
<proteinExistence type="inferred from homology"/>
<protein>
    <submittedName>
        <fullName evidence="4">SRPBCC domain-containing protein</fullName>
    </submittedName>
</protein>
<comment type="similarity">
    <text evidence="1">Belongs to the AHA1 family.</text>
</comment>
<dbReference type="InterPro" id="IPR023393">
    <property type="entry name" value="START-like_dom_sf"/>
</dbReference>
<reference evidence="5" key="1">
    <citation type="journal article" date="2019" name="Int. J. Syst. Evol. Microbiol.">
        <title>The Global Catalogue of Microorganisms (GCM) 10K type strain sequencing project: providing services to taxonomists for standard genome sequencing and annotation.</title>
        <authorList>
            <consortium name="The Broad Institute Genomics Platform"/>
            <consortium name="The Broad Institute Genome Sequencing Center for Infectious Disease"/>
            <person name="Wu L."/>
            <person name="Ma J."/>
        </authorList>
    </citation>
    <scope>NUCLEOTIDE SEQUENCE [LARGE SCALE GENOMIC DNA]</scope>
    <source>
        <strain evidence="5">CGMCC 1.3240</strain>
    </source>
</reference>
<feature type="compositionally biased region" description="Polar residues" evidence="2">
    <location>
        <begin position="69"/>
        <end position="87"/>
    </location>
</feature>